<evidence type="ECO:0000256" key="2">
    <source>
        <dbReference type="ARBA" id="ARBA00012438"/>
    </source>
</evidence>
<dbReference type="SUPFAM" id="SSF47384">
    <property type="entry name" value="Homodimeric domain of signal transducing histidine kinase"/>
    <property type="match status" value="1"/>
</dbReference>
<dbReference type="Pfam" id="PF02518">
    <property type="entry name" value="HATPase_c"/>
    <property type="match status" value="1"/>
</dbReference>
<evidence type="ECO:0000256" key="3">
    <source>
        <dbReference type="ARBA" id="ARBA00022553"/>
    </source>
</evidence>
<feature type="coiled-coil region" evidence="10">
    <location>
        <begin position="297"/>
        <end position="344"/>
    </location>
</feature>
<dbReference type="PANTHER" id="PTHR43065">
    <property type="entry name" value="SENSOR HISTIDINE KINASE"/>
    <property type="match status" value="1"/>
</dbReference>
<evidence type="ECO:0000256" key="9">
    <source>
        <dbReference type="PROSITE-ProRule" id="PRU00169"/>
    </source>
</evidence>
<dbReference type="PROSITE" id="PS50110">
    <property type="entry name" value="RESPONSE_REGULATORY"/>
    <property type="match status" value="2"/>
</dbReference>
<dbReference type="SMART" id="SM00387">
    <property type="entry name" value="HATPase_c"/>
    <property type="match status" value="1"/>
</dbReference>
<feature type="domain" description="Histidine kinase" evidence="12">
    <location>
        <begin position="353"/>
        <end position="574"/>
    </location>
</feature>
<accession>A0ABV6JQW9</accession>
<dbReference type="Pfam" id="PF00072">
    <property type="entry name" value="Response_reg"/>
    <property type="match status" value="1"/>
</dbReference>
<dbReference type="SMART" id="SM00448">
    <property type="entry name" value="REC"/>
    <property type="match status" value="2"/>
</dbReference>
<dbReference type="InterPro" id="IPR011006">
    <property type="entry name" value="CheY-like_superfamily"/>
</dbReference>
<evidence type="ECO:0000256" key="4">
    <source>
        <dbReference type="ARBA" id="ARBA00022679"/>
    </source>
</evidence>
<dbReference type="PANTHER" id="PTHR43065:SF10">
    <property type="entry name" value="PEROXIDE STRESS-ACTIVATED HISTIDINE KINASE MAK3"/>
    <property type="match status" value="1"/>
</dbReference>
<keyword evidence="4" id="KW-0808">Transferase</keyword>
<gene>
    <name evidence="14" type="ORF">ACFFGY_05540</name>
</gene>
<dbReference type="SUPFAM" id="SSF52172">
    <property type="entry name" value="CheY-like"/>
    <property type="match status" value="2"/>
</dbReference>
<keyword evidence="7" id="KW-0067">ATP-binding</keyword>
<feature type="modified residue" description="4-aspartylphosphate" evidence="9">
    <location>
        <position position="60"/>
    </location>
</feature>
<organism evidence="14 15">
    <name type="scientific">Roseomonas elaeocarpi</name>
    <dbReference type="NCBI Taxonomy" id="907779"/>
    <lineage>
        <taxon>Bacteria</taxon>
        <taxon>Pseudomonadati</taxon>
        <taxon>Pseudomonadota</taxon>
        <taxon>Alphaproteobacteria</taxon>
        <taxon>Acetobacterales</taxon>
        <taxon>Roseomonadaceae</taxon>
        <taxon>Roseomonas</taxon>
    </lineage>
</organism>
<evidence type="ECO:0000256" key="11">
    <source>
        <dbReference type="SAM" id="MobiDB-lite"/>
    </source>
</evidence>
<dbReference type="RefSeq" id="WP_377043421.1">
    <property type="nucleotide sequence ID" value="NZ_JBHLUN010000004.1"/>
</dbReference>
<dbReference type="Gene3D" id="3.30.565.10">
    <property type="entry name" value="Histidine kinase-like ATPase, C-terminal domain"/>
    <property type="match status" value="1"/>
</dbReference>
<dbReference type="PROSITE" id="PS50109">
    <property type="entry name" value="HIS_KIN"/>
    <property type="match status" value="1"/>
</dbReference>
<evidence type="ECO:0000259" key="13">
    <source>
        <dbReference type="PROSITE" id="PS50110"/>
    </source>
</evidence>
<proteinExistence type="predicted"/>
<evidence type="ECO:0000313" key="15">
    <source>
        <dbReference type="Proteomes" id="UP001589865"/>
    </source>
</evidence>
<keyword evidence="5" id="KW-0547">Nucleotide-binding</keyword>
<keyword evidence="6" id="KW-0418">Kinase</keyword>
<dbReference type="InterPro" id="IPR036890">
    <property type="entry name" value="HATPase_C_sf"/>
</dbReference>
<dbReference type="Proteomes" id="UP001589865">
    <property type="component" value="Unassembled WGS sequence"/>
</dbReference>
<dbReference type="InterPro" id="IPR004358">
    <property type="entry name" value="Sig_transdc_His_kin-like_C"/>
</dbReference>
<dbReference type="Gene3D" id="3.40.50.2300">
    <property type="match status" value="2"/>
</dbReference>
<dbReference type="SUPFAM" id="SSF55874">
    <property type="entry name" value="ATPase domain of HSP90 chaperone/DNA topoisomerase II/histidine kinase"/>
    <property type="match status" value="1"/>
</dbReference>
<protein>
    <recommendedName>
        <fullName evidence="2">histidine kinase</fullName>
        <ecNumber evidence="2">2.7.13.3</ecNumber>
    </recommendedName>
</protein>
<evidence type="ECO:0000256" key="7">
    <source>
        <dbReference type="ARBA" id="ARBA00022840"/>
    </source>
</evidence>
<feature type="domain" description="Response regulatory" evidence="13">
    <location>
        <begin position="148"/>
        <end position="274"/>
    </location>
</feature>
<evidence type="ECO:0000256" key="5">
    <source>
        <dbReference type="ARBA" id="ARBA00022741"/>
    </source>
</evidence>
<reference evidence="14 15" key="1">
    <citation type="submission" date="2024-09" db="EMBL/GenBank/DDBJ databases">
        <authorList>
            <person name="Sun Q."/>
            <person name="Mori K."/>
        </authorList>
    </citation>
    <scope>NUCLEOTIDE SEQUENCE [LARGE SCALE GENOMIC DNA]</scope>
    <source>
        <strain evidence="14 15">TBRC 5777</strain>
    </source>
</reference>
<dbReference type="InterPro" id="IPR003661">
    <property type="entry name" value="HisK_dim/P_dom"/>
</dbReference>
<name>A0ABV6JQW9_9PROT</name>
<keyword evidence="10" id="KW-0175">Coiled coil</keyword>
<keyword evidence="15" id="KW-1185">Reference proteome</keyword>
<keyword evidence="8" id="KW-0902">Two-component regulatory system</keyword>
<evidence type="ECO:0000256" key="6">
    <source>
        <dbReference type="ARBA" id="ARBA00022777"/>
    </source>
</evidence>
<evidence type="ECO:0000313" key="14">
    <source>
        <dbReference type="EMBL" id="MFC0407702.1"/>
    </source>
</evidence>
<evidence type="ECO:0000256" key="10">
    <source>
        <dbReference type="SAM" id="Coils"/>
    </source>
</evidence>
<evidence type="ECO:0000259" key="12">
    <source>
        <dbReference type="PROSITE" id="PS50109"/>
    </source>
</evidence>
<dbReference type="InterPro" id="IPR003594">
    <property type="entry name" value="HATPase_dom"/>
</dbReference>
<feature type="region of interest" description="Disordered" evidence="11">
    <location>
        <begin position="571"/>
        <end position="590"/>
    </location>
</feature>
<comment type="catalytic activity">
    <reaction evidence="1">
        <text>ATP + protein L-histidine = ADP + protein N-phospho-L-histidine.</text>
        <dbReference type="EC" id="2.7.13.3"/>
    </reaction>
</comment>
<dbReference type="EC" id="2.7.13.3" evidence="2"/>
<dbReference type="InterPro" id="IPR036097">
    <property type="entry name" value="HisK_dim/P_sf"/>
</dbReference>
<dbReference type="InterPro" id="IPR005467">
    <property type="entry name" value="His_kinase_dom"/>
</dbReference>
<dbReference type="Gene3D" id="1.10.287.130">
    <property type="match status" value="1"/>
</dbReference>
<comment type="caution">
    <text evidence="9">Lacks conserved residue(s) required for the propagation of feature annotation.</text>
</comment>
<dbReference type="InterPro" id="IPR001789">
    <property type="entry name" value="Sig_transdc_resp-reg_receiver"/>
</dbReference>
<dbReference type="EMBL" id="JBHLUN010000004">
    <property type="protein sequence ID" value="MFC0407702.1"/>
    <property type="molecule type" value="Genomic_DNA"/>
</dbReference>
<sequence>MSEAHLPCPASILLVEDSETQALQLRRLLEAEGFSVQRAGTAEEALEHLNGTLPDLVIADYHLPGMNGDELSRRLRMNVRTRALPVLMLTDAQEQDLERQGLESGADAYVSKSAGRDVIQLRVRALLRSGVKADLGGDVMGTSFRRAAILLVEAGATRRLWLTQLLRQDGYTVEAVASPEAALDRLREGSDGPGWDCVVLNMTGLDFDGMALCRELDARRGDLAAASPFQIIGLSGEAMSGGTLLASAFEAGADDLLPATSGADALRLRVRAVVRRKLLQDENRRIGGELRARELAVVRAQAEAAAAESRAAIAEALARASTELEAANQKLRDTQAKLVQAAKMASLGELVAGIAHEINNPLAFILAHQGTVNRVLLQLGPMLESNAAGLALLEKGRRRAESMTLGLERIRELVLNLRKFSRLEDSGFQQVDVPEAIGTVVTLLTHKLSGRISVVLELEAPRTLFCSPALLNQVVMNIVSNAADAIEGIGSITIRTRQDGGDYVIEVSDTGPGVSEELRERIFEPFFTTKPTGSGTGLGLAIAYNVVQAHKGTITVDNGPAGGARFTTTIPVTGPSDPILVRDPPQDERR</sequence>
<dbReference type="PRINTS" id="PR00344">
    <property type="entry name" value="BCTRLSENSOR"/>
</dbReference>
<evidence type="ECO:0000256" key="8">
    <source>
        <dbReference type="ARBA" id="ARBA00023012"/>
    </source>
</evidence>
<evidence type="ECO:0000256" key="1">
    <source>
        <dbReference type="ARBA" id="ARBA00000085"/>
    </source>
</evidence>
<comment type="caution">
    <text evidence="14">The sequence shown here is derived from an EMBL/GenBank/DDBJ whole genome shotgun (WGS) entry which is preliminary data.</text>
</comment>
<keyword evidence="3 9" id="KW-0597">Phosphoprotein</keyword>
<dbReference type="CDD" id="cd00082">
    <property type="entry name" value="HisKA"/>
    <property type="match status" value="1"/>
</dbReference>
<feature type="domain" description="Response regulatory" evidence="13">
    <location>
        <begin position="11"/>
        <end position="127"/>
    </location>
</feature>